<sequence length="582" mass="64009">MKRLLIVALGFAFVVNAGSDVRANPLAGAFSTLVMNQVVALVTQKAAQRDGISPDDARLNATYKAMERVATEHAETSLSERMFIAAGAPTWFGLATTLLGAQLGEIVVGKMGNTDVTVSSLPAGAIQVKRTIDIPNPDPPKPYVPPPYPPIGAVATEGPWEAMSIAGARIYRDSSCRKDEVCAKFPKEPWSSINALHGWYWSRRDDMTVIARSRPQLEEYFRIFMAAKLRINGITARNVRVRIADELNADGVPVRVKAYRSYEYEKCEQAQKTVLDLTKSGCPDDAKNSPNAIEWPACTNKVTEDVCTWQAAPERDGFADGLWPQYIFPDESETGRYGPQERVRTYNSLDEAYAGLSDKEKELSVSPKLVADVANALAHKASQQKDYRGVPYRLTSPITPQDVKEWVEEKGRESLPRLIDVFSRPTPAYERVVPIHVTITPDRRLPESRVITDGGGKPTEGDRDNTKDGQSRDVNVVNTPSVQVTNPIRIDAGPAPVVAAPSLESPPTPGAILAPILNLLPDFKGWRTPSHAATCPRPVFDVFQTRIRMDAMCDIAERHRKTIRTVMLAVFVLIALTILLAA</sequence>
<feature type="transmembrane region" description="Helical" evidence="2">
    <location>
        <begin position="562"/>
        <end position="581"/>
    </location>
</feature>
<gene>
    <name evidence="4" type="ORF">PCO31111_03963</name>
</gene>
<keyword evidence="2" id="KW-0472">Membrane</keyword>
<protein>
    <submittedName>
        <fullName evidence="4">Uncharacterized protein</fullName>
    </submittedName>
</protein>
<evidence type="ECO:0000313" key="4">
    <source>
        <dbReference type="EMBL" id="VVE37076.1"/>
    </source>
</evidence>
<reference evidence="4 5" key="1">
    <citation type="submission" date="2019-08" db="EMBL/GenBank/DDBJ databases">
        <authorList>
            <person name="Peeters C."/>
        </authorList>
    </citation>
    <scope>NUCLEOTIDE SEQUENCE [LARGE SCALE GENOMIC DNA]</scope>
    <source>
        <strain evidence="4 5">LMG 31111</strain>
    </source>
</reference>
<proteinExistence type="predicted"/>
<keyword evidence="5" id="KW-1185">Reference proteome</keyword>
<accession>A0A5E4XLA4</accession>
<feature type="chain" id="PRO_5022931152" evidence="3">
    <location>
        <begin position="18"/>
        <end position="582"/>
    </location>
</feature>
<name>A0A5E4XLA4_9BURK</name>
<evidence type="ECO:0000256" key="2">
    <source>
        <dbReference type="SAM" id="Phobius"/>
    </source>
</evidence>
<keyword evidence="2" id="KW-0812">Transmembrane</keyword>
<dbReference type="EMBL" id="CABPSE010000015">
    <property type="protein sequence ID" value="VVE37076.1"/>
    <property type="molecule type" value="Genomic_DNA"/>
</dbReference>
<feature type="signal peptide" evidence="3">
    <location>
        <begin position="1"/>
        <end position="17"/>
    </location>
</feature>
<keyword evidence="2" id="KW-1133">Transmembrane helix</keyword>
<dbReference type="Proteomes" id="UP000383971">
    <property type="component" value="Unassembled WGS sequence"/>
</dbReference>
<dbReference type="RefSeq" id="WP_150586400.1">
    <property type="nucleotide sequence ID" value="NZ_CABPSE010000015.1"/>
</dbReference>
<organism evidence="4 5">
    <name type="scientific">Pandoraea communis</name>
    <dbReference type="NCBI Taxonomy" id="2508297"/>
    <lineage>
        <taxon>Bacteria</taxon>
        <taxon>Pseudomonadati</taxon>
        <taxon>Pseudomonadota</taxon>
        <taxon>Betaproteobacteria</taxon>
        <taxon>Burkholderiales</taxon>
        <taxon>Burkholderiaceae</taxon>
        <taxon>Pandoraea</taxon>
    </lineage>
</organism>
<feature type="compositionally biased region" description="Basic and acidic residues" evidence="1">
    <location>
        <begin position="459"/>
        <end position="471"/>
    </location>
</feature>
<keyword evidence="3" id="KW-0732">Signal</keyword>
<feature type="region of interest" description="Disordered" evidence="1">
    <location>
        <begin position="444"/>
        <end position="474"/>
    </location>
</feature>
<evidence type="ECO:0000256" key="1">
    <source>
        <dbReference type="SAM" id="MobiDB-lite"/>
    </source>
</evidence>
<evidence type="ECO:0000256" key="3">
    <source>
        <dbReference type="SAM" id="SignalP"/>
    </source>
</evidence>
<evidence type="ECO:0000313" key="5">
    <source>
        <dbReference type="Proteomes" id="UP000383971"/>
    </source>
</evidence>
<dbReference type="AlphaFoldDB" id="A0A5E4XLA4"/>